<protein>
    <submittedName>
        <fullName evidence="2">GNAT family N-acetyltransferase</fullName>
    </submittedName>
</protein>
<dbReference type="InterPro" id="IPR000182">
    <property type="entry name" value="GNAT_dom"/>
</dbReference>
<organism evidence="2 3">
    <name type="scientific">Salipiger mangrovisoli</name>
    <dbReference type="NCBI Taxonomy" id="2865933"/>
    <lineage>
        <taxon>Bacteria</taxon>
        <taxon>Pseudomonadati</taxon>
        <taxon>Pseudomonadota</taxon>
        <taxon>Alphaproteobacteria</taxon>
        <taxon>Rhodobacterales</taxon>
        <taxon>Roseobacteraceae</taxon>
        <taxon>Salipiger</taxon>
    </lineage>
</organism>
<evidence type="ECO:0000313" key="2">
    <source>
        <dbReference type="EMBL" id="MBE9640283.1"/>
    </source>
</evidence>
<reference evidence="2 3" key="1">
    <citation type="journal article" date="2021" name="Int. J. Syst. Evol. Microbiol.">
        <title>Salipiger mangrovisoli sp. nov., isolated from mangrove soil and the proposal for the reclassification of Paraphaeobacter pallidus as Salipiger pallidus comb. nov.</title>
        <authorList>
            <person name="Du J."/>
            <person name="Liu Y."/>
            <person name="Pei T."/>
            <person name="Deng M.R."/>
            <person name="Zhu H."/>
        </authorList>
    </citation>
    <scope>NUCLEOTIDE SEQUENCE [LARGE SCALE GENOMIC DNA]</scope>
    <source>
        <strain evidence="2 3">6D45A</strain>
    </source>
</reference>
<dbReference type="Proteomes" id="UP000607796">
    <property type="component" value="Unassembled WGS sequence"/>
</dbReference>
<dbReference type="InterPro" id="IPR041496">
    <property type="entry name" value="YitH/HolE_GNAT"/>
</dbReference>
<dbReference type="Pfam" id="PF18014">
    <property type="entry name" value="Acetyltransf_18"/>
    <property type="match status" value="1"/>
</dbReference>
<dbReference type="Pfam" id="PF13673">
    <property type="entry name" value="Acetyltransf_10"/>
    <property type="match status" value="1"/>
</dbReference>
<keyword evidence="3" id="KW-1185">Reference proteome</keyword>
<dbReference type="InterPro" id="IPR052729">
    <property type="entry name" value="Acyl/Acetyltrans_Enzymes"/>
</dbReference>
<evidence type="ECO:0000259" key="1">
    <source>
        <dbReference type="PROSITE" id="PS51186"/>
    </source>
</evidence>
<sequence length="278" mass="28799">MTAASPLAADAPEIILAPFSPAHLTGALRLSREAGWPHRAVDWELTLSVSQGVVALQGDEVVGTALCSLFGEVATINMIIVDARMRGRGLGRRLMQAVLEIGGTRELRLTATADGLPLYEKLGFEATGEVFQHQGIAKAAAPELPVQLVAGADASDLAAMDRAASGMDRAALIAAITERGELLRAERGFAILREFGRGRVLGPVVAQDAETARALIATGATRCAGQFLRVDLTDAVLAPHAEALGLAHAGGGTAMKKAARAAAETDFTTYALASQALG</sequence>
<dbReference type="PANTHER" id="PTHR47237">
    <property type="entry name" value="SLL0310 PROTEIN"/>
    <property type="match status" value="1"/>
</dbReference>
<comment type="caution">
    <text evidence="2">The sequence shown here is derived from an EMBL/GenBank/DDBJ whole genome shotgun (WGS) entry which is preliminary data.</text>
</comment>
<dbReference type="PROSITE" id="PS51186">
    <property type="entry name" value="GNAT"/>
    <property type="match status" value="1"/>
</dbReference>
<dbReference type="RefSeq" id="WP_194137553.1">
    <property type="nucleotide sequence ID" value="NZ_JADFFK010000029.1"/>
</dbReference>
<dbReference type="SUPFAM" id="SSF55729">
    <property type="entry name" value="Acyl-CoA N-acyltransferases (Nat)"/>
    <property type="match status" value="1"/>
</dbReference>
<dbReference type="EMBL" id="JADFFK010000029">
    <property type="protein sequence ID" value="MBE9640283.1"/>
    <property type="molecule type" value="Genomic_DNA"/>
</dbReference>
<dbReference type="InterPro" id="IPR016181">
    <property type="entry name" value="Acyl_CoA_acyltransferase"/>
</dbReference>
<accession>A0ABR9X9U4</accession>
<evidence type="ECO:0000313" key="3">
    <source>
        <dbReference type="Proteomes" id="UP000607796"/>
    </source>
</evidence>
<gene>
    <name evidence="2" type="ORF">IQ782_25860</name>
</gene>
<proteinExistence type="predicted"/>
<name>A0ABR9X9U4_9RHOB</name>
<dbReference type="Gene3D" id="3.40.630.90">
    <property type="match status" value="1"/>
</dbReference>
<dbReference type="Gene3D" id="3.40.630.30">
    <property type="match status" value="1"/>
</dbReference>
<feature type="domain" description="N-acetyltransferase" evidence="1">
    <location>
        <begin position="14"/>
        <end position="145"/>
    </location>
</feature>
<dbReference type="PANTHER" id="PTHR47237:SF2">
    <property type="entry name" value="BLL4206 PROTEIN"/>
    <property type="match status" value="1"/>
</dbReference>